<sequence length="706" mass="79425">MDENFSKEGMVDNQVLLPGTSIALPQLCTSADGRPCHILDQLPACNELLTAIRCRLDEETPDKLSLVSKNGLPENSATEAERREGCKLVFCLLRIHRCLDTVELEIHRDDGEPGEHQILILRSLRTAPALRELKLKGVLSSLTVMPELSCLSFLTRLETLECSVADSREMAAVLGRLLETSSCLTTLRLNVHVFSDDVSYAQELWAALATCKLLKSLQVGFWYFDFYTTSDNCMPFYESLEQMSTLTCVHIAYYCFHSAQGLKSVLKALGGNKGLVNVILQEFIVDYEEATAIGKFLAENSVIRNFELRSCCWRDDGVKAARYDTDDFGTLTPRILPWLSILKTNHVLQKLRFSFFGFSPAECAAFLEELGRNRTLRIVSIEDFQEYCCCLSRRGHRSKTCKVFDVICNPRTEIILAECEQIRPVKLYIFTAEHLAWFVAAALPLGLRHRVTEVKLKLNWITVNHESASVIAEFIKASNILTRLELDLTSQERGAEISEVRRTILKAVLRNSSIKDLDLWYPDCTVPDAVELAYAIGESKSICCLNLCISSDAGLLFLSHIFPSISCNYTLVRVHVTRIPHLGEAVYHRLLSVAARNRHLVARAAKFAAGSTSRACAEAMECVSSNPALVDELCELASADEIEACRMITHRLEGLQDLDNFMHISGVVKRRVVCQMYINGALQLDDVDRYSWHCVRKYLRLADVQK</sequence>
<organism evidence="1 2">
    <name type="scientific">Haemaphysalis longicornis</name>
    <name type="common">Bush tick</name>
    <dbReference type="NCBI Taxonomy" id="44386"/>
    <lineage>
        <taxon>Eukaryota</taxon>
        <taxon>Metazoa</taxon>
        <taxon>Ecdysozoa</taxon>
        <taxon>Arthropoda</taxon>
        <taxon>Chelicerata</taxon>
        <taxon>Arachnida</taxon>
        <taxon>Acari</taxon>
        <taxon>Parasitiformes</taxon>
        <taxon>Ixodida</taxon>
        <taxon>Ixodoidea</taxon>
        <taxon>Ixodidae</taxon>
        <taxon>Haemaphysalinae</taxon>
        <taxon>Haemaphysalis</taxon>
    </lineage>
</organism>
<dbReference type="PANTHER" id="PTHR47679">
    <property type="entry name" value="PROTEIN TORNADO 1"/>
    <property type="match status" value="1"/>
</dbReference>
<dbReference type="EMBL" id="JABSTR010001061">
    <property type="protein sequence ID" value="KAH9383346.1"/>
    <property type="molecule type" value="Genomic_DNA"/>
</dbReference>
<dbReference type="OrthoDB" id="120976at2759"/>
<reference evidence="1 2" key="1">
    <citation type="journal article" date="2020" name="Cell">
        <title>Large-Scale Comparative Analyses of Tick Genomes Elucidate Their Genetic Diversity and Vector Capacities.</title>
        <authorList>
            <consortium name="Tick Genome and Microbiome Consortium (TIGMIC)"/>
            <person name="Jia N."/>
            <person name="Wang J."/>
            <person name="Shi W."/>
            <person name="Du L."/>
            <person name="Sun Y."/>
            <person name="Zhan W."/>
            <person name="Jiang J.F."/>
            <person name="Wang Q."/>
            <person name="Zhang B."/>
            <person name="Ji P."/>
            <person name="Bell-Sakyi L."/>
            <person name="Cui X.M."/>
            <person name="Yuan T.T."/>
            <person name="Jiang B.G."/>
            <person name="Yang W.F."/>
            <person name="Lam T.T."/>
            <person name="Chang Q.C."/>
            <person name="Ding S.J."/>
            <person name="Wang X.J."/>
            <person name="Zhu J.G."/>
            <person name="Ruan X.D."/>
            <person name="Zhao L."/>
            <person name="Wei J.T."/>
            <person name="Ye R.Z."/>
            <person name="Que T.C."/>
            <person name="Du C.H."/>
            <person name="Zhou Y.H."/>
            <person name="Cheng J.X."/>
            <person name="Dai P.F."/>
            <person name="Guo W.B."/>
            <person name="Han X.H."/>
            <person name="Huang E.J."/>
            <person name="Li L.F."/>
            <person name="Wei W."/>
            <person name="Gao Y.C."/>
            <person name="Liu J.Z."/>
            <person name="Shao H.Z."/>
            <person name="Wang X."/>
            <person name="Wang C.C."/>
            <person name="Yang T.C."/>
            <person name="Huo Q.B."/>
            <person name="Li W."/>
            <person name="Chen H.Y."/>
            <person name="Chen S.E."/>
            <person name="Zhou L.G."/>
            <person name="Ni X.B."/>
            <person name="Tian J.H."/>
            <person name="Sheng Y."/>
            <person name="Liu T."/>
            <person name="Pan Y.S."/>
            <person name="Xia L.Y."/>
            <person name="Li J."/>
            <person name="Zhao F."/>
            <person name="Cao W.C."/>
        </authorList>
    </citation>
    <scope>NUCLEOTIDE SEQUENCE [LARGE SCALE GENOMIC DNA]</scope>
    <source>
        <strain evidence="1">HaeL-2018</strain>
    </source>
</reference>
<dbReference type="SUPFAM" id="SSF52047">
    <property type="entry name" value="RNI-like"/>
    <property type="match status" value="1"/>
</dbReference>
<dbReference type="PANTHER" id="PTHR47679:SF2">
    <property type="entry name" value="C-TERMINAL OF ROC (COR) DOMAIN-CONTAINING PROTEIN"/>
    <property type="match status" value="1"/>
</dbReference>
<proteinExistence type="predicted"/>
<name>A0A9J6H8D0_HAELO</name>
<keyword evidence="2" id="KW-1185">Reference proteome</keyword>
<evidence type="ECO:0000313" key="2">
    <source>
        <dbReference type="Proteomes" id="UP000821853"/>
    </source>
</evidence>
<dbReference type="VEuPathDB" id="VectorBase:HLOH_046562"/>
<evidence type="ECO:0008006" key="3">
    <source>
        <dbReference type="Google" id="ProtNLM"/>
    </source>
</evidence>
<dbReference type="Gene3D" id="3.80.10.10">
    <property type="entry name" value="Ribonuclease Inhibitor"/>
    <property type="match status" value="2"/>
</dbReference>
<dbReference type="Proteomes" id="UP000821853">
    <property type="component" value="Unassembled WGS sequence"/>
</dbReference>
<gene>
    <name evidence="1" type="ORF">HPB48_024561</name>
</gene>
<evidence type="ECO:0000313" key="1">
    <source>
        <dbReference type="EMBL" id="KAH9383346.1"/>
    </source>
</evidence>
<dbReference type="InterPro" id="IPR032675">
    <property type="entry name" value="LRR_dom_sf"/>
</dbReference>
<accession>A0A9J6H8D0</accession>
<dbReference type="AlphaFoldDB" id="A0A9J6H8D0"/>
<comment type="caution">
    <text evidence="1">The sequence shown here is derived from an EMBL/GenBank/DDBJ whole genome shotgun (WGS) entry which is preliminary data.</text>
</comment>
<protein>
    <recommendedName>
        <fullName evidence="3">Nlr family card domain protein</fullName>
    </recommendedName>
</protein>